<feature type="compositionally biased region" description="Basic and acidic residues" evidence="1">
    <location>
        <begin position="68"/>
        <end position="86"/>
    </location>
</feature>
<reference evidence="2 3" key="1">
    <citation type="journal article" date="2011" name="Proc. Natl. Acad. Sci. U.S.A.">
        <title>Genome and transcriptome analyses of the mountain pine beetle-fungal symbiont Grosmannia clavigera, a lodgepole pine pathogen.</title>
        <authorList>
            <person name="DiGuistini S."/>
            <person name="Wang Y."/>
            <person name="Liao N.Y."/>
            <person name="Taylor G."/>
            <person name="Tanguay P."/>
            <person name="Feau N."/>
            <person name="Henrissat B."/>
            <person name="Chan S.K."/>
            <person name="Hesse-Orce U."/>
            <person name="Alamouti S.M."/>
            <person name="Tsui C.K.M."/>
            <person name="Docking R.T."/>
            <person name="Levasseur A."/>
            <person name="Haridas S."/>
            <person name="Robertson G."/>
            <person name="Birol I."/>
            <person name="Holt R.A."/>
            <person name="Marra M.A."/>
            <person name="Hamelin R.C."/>
            <person name="Hirst M."/>
            <person name="Jones S.J.M."/>
            <person name="Bohlmann J."/>
            <person name="Breuil C."/>
        </authorList>
    </citation>
    <scope>NUCLEOTIDE SEQUENCE [LARGE SCALE GENOMIC DNA]</scope>
    <source>
        <strain evidence="3">kw1407 / UAMH 11150</strain>
    </source>
</reference>
<protein>
    <submittedName>
        <fullName evidence="2">Uncharacterized protein</fullName>
    </submittedName>
</protein>
<keyword evidence="3" id="KW-1185">Reference proteome</keyword>
<evidence type="ECO:0000256" key="1">
    <source>
        <dbReference type="SAM" id="MobiDB-lite"/>
    </source>
</evidence>
<proteinExistence type="predicted"/>
<dbReference type="EMBL" id="GL629782">
    <property type="protein sequence ID" value="EFX02036.1"/>
    <property type="molecule type" value="Genomic_DNA"/>
</dbReference>
<evidence type="ECO:0000313" key="3">
    <source>
        <dbReference type="Proteomes" id="UP000007796"/>
    </source>
</evidence>
<evidence type="ECO:0000313" key="2">
    <source>
        <dbReference type="EMBL" id="EFX02036.1"/>
    </source>
</evidence>
<feature type="compositionally biased region" description="Basic and acidic residues" evidence="1">
    <location>
        <begin position="107"/>
        <end position="119"/>
    </location>
</feature>
<gene>
    <name evidence="2" type="ORF">CMQ_2085</name>
</gene>
<accession>F0XJ81</accession>
<dbReference type="Proteomes" id="UP000007796">
    <property type="component" value="Unassembled WGS sequence"/>
</dbReference>
<name>F0XJ81_GROCL</name>
<feature type="region of interest" description="Disordered" evidence="1">
    <location>
        <begin position="98"/>
        <end position="119"/>
    </location>
</feature>
<dbReference type="GeneID" id="25975035"/>
<dbReference type="InParanoid" id="F0XJ81"/>
<feature type="region of interest" description="Disordered" evidence="1">
    <location>
        <begin position="65"/>
        <end position="86"/>
    </location>
</feature>
<dbReference type="AlphaFoldDB" id="F0XJ81"/>
<dbReference type="HOGENOM" id="CLU_2061742_0_0_1"/>
<organism evidence="3">
    <name type="scientific">Grosmannia clavigera (strain kw1407 / UAMH 11150)</name>
    <name type="common">Blue stain fungus</name>
    <name type="synonym">Graphiocladiella clavigera</name>
    <dbReference type="NCBI Taxonomy" id="655863"/>
    <lineage>
        <taxon>Eukaryota</taxon>
        <taxon>Fungi</taxon>
        <taxon>Dikarya</taxon>
        <taxon>Ascomycota</taxon>
        <taxon>Pezizomycotina</taxon>
        <taxon>Sordariomycetes</taxon>
        <taxon>Sordariomycetidae</taxon>
        <taxon>Ophiostomatales</taxon>
        <taxon>Ophiostomataceae</taxon>
        <taxon>Leptographium</taxon>
    </lineage>
</organism>
<dbReference type="RefSeq" id="XP_014171518.1">
    <property type="nucleotide sequence ID" value="XM_014316043.1"/>
</dbReference>
<sequence>MPQSTFSNVDCLQQTAEKVKFPSMKQAFKKTFQANHQQPTGKPAVASDKKLGSEQATTICQSPLAGHYNDKEEQTPLIDREGADKATERKQKVVFIIGPEEEEEEEQNCKSEVKPKAFV</sequence>
<feature type="region of interest" description="Disordered" evidence="1">
    <location>
        <begin position="33"/>
        <end position="53"/>
    </location>
</feature>